<evidence type="ECO:0000256" key="1">
    <source>
        <dbReference type="SAM" id="MobiDB-lite"/>
    </source>
</evidence>
<keyword evidence="2" id="KW-1133">Transmembrane helix</keyword>
<accession>A0A9D0ZYF0</accession>
<protein>
    <submittedName>
        <fullName evidence="4">Zinc ribbon domain-containing protein</fullName>
    </submittedName>
</protein>
<feature type="compositionally biased region" description="Basic and acidic residues" evidence="1">
    <location>
        <begin position="108"/>
        <end position="118"/>
    </location>
</feature>
<dbReference type="SUPFAM" id="SSF110997">
    <property type="entry name" value="Sporulation related repeat"/>
    <property type="match status" value="1"/>
</dbReference>
<dbReference type="PROSITE" id="PS51724">
    <property type="entry name" value="SPOR"/>
    <property type="match status" value="1"/>
</dbReference>
<evidence type="ECO:0000259" key="3">
    <source>
        <dbReference type="PROSITE" id="PS51724"/>
    </source>
</evidence>
<name>A0A9D0ZYF0_9ACTN</name>
<keyword evidence="2" id="KW-0812">Transmembrane</keyword>
<evidence type="ECO:0000256" key="2">
    <source>
        <dbReference type="SAM" id="Phobius"/>
    </source>
</evidence>
<keyword evidence="2" id="KW-0472">Membrane</keyword>
<gene>
    <name evidence="4" type="ORF">IAA69_00315</name>
</gene>
<dbReference type="Pfam" id="PF05036">
    <property type="entry name" value="SPOR"/>
    <property type="match status" value="1"/>
</dbReference>
<sequence>MICPNCKKQLPDDSSFCDACGAELQSLEPSEVSASDNGHKSAVRAIAIVAVVAIAAVAMVSIVVVPSLANRDEAQEASSMHETAAESTQEQPSAEDAALSSSAGGTDSQEKGQKKDDVEASAPSTSAPFWGVWIGASREETQANEIARGATDKGLGAEVVRSDDWGELNSETWWCVTTGRYSDESQANAALSAAIDGGYTSAYAKYSGEFIGSSSETAAASAPEQGTLYDCEYFSLAMPTSWGEAWRMDESAIETREAMRKADGSPVANYLYTGAQEGAAVDGFYVAVYNFNIPSVPNNARSFTSSKATAMYVVNESLSESEFEELCASFVAK</sequence>
<dbReference type="InterPro" id="IPR007730">
    <property type="entry name" value="SPOR-like_dom"/>
</dbReference>
<dbReference type="EMBL" id="DVGB01000004">
    <property type="protein sequence ID" value="HIR00712.1"/>
    <property type="molecule type" value="Genomic_DNA"/>
</dbReference>
<dbReference type="Proteomes" id="UP000824261">
    <property type="component" value="Unassembled WGS sequence"/>
</dbReference>
<reference evidence="4" key="1">
    <citation type="submission" date="2020-10" db="EMBL/GenBank/DDBJ databases">
        <authorList>
            <person name="Gilroy R."/>
        </authorList>
    </citation>
    <scope>NUCLEOTIDE SEQUENCE</scope>
    <source>
        <strain evidence="4">ChiGjej1B1-2707</strain>
    </source>
</reference>
<proteinExistence type="predicted"/>
<feature type="domain" description="SPOR" evidence="3">
    <location>
        <begin position="124"/>
        <end position="206"/>
    </location>
</feature>
<dbReference type="GO" id="GO:0042834">
    <property type="term" value="F:peptidoglycan binding"/>
    <property type="evidence" value="ECO:0007669"/>
    <property type="project" value="InterPro"/>
</dbReference>
<dbReference type="Gene3D" id="3.30.70.1070">
    <property type="entry name" value="Sporulation related repeat"/>
    <property type="match status" value="1"/>
</dbReference>
<feature type="transmembrane region" description="Helical" evidence="2">
    <location>
        <begin position="45"/>
        <end position="69"/>
    </location>
</feature>
<feature type="region of interest" description="Disordered" evidence="1">
    <location>
        <begin position="75"/>
        <end position="124"/>
    </location>
</feature>
<evidence type="ECO:0000313" key="5">
    <source>
        <dbReference type="Proteomes" id="UP000824261"/>
    </source>
</evidence>
<dbReference type="InterPro" id="IPR036680">
    <property type="entry name" value="SPOR-like_sf"/>
</dbReference>
<feature type="compositionally biased region" description="Polar residues" evidence="1">
    <location>
        <begin position="76"/>
        <end position="92"/>
    </location>
</feature>
<comment type="caution">
    <text evidence="4">The sequence shown here is derived from an EMBL/GenBank/DDBJ whole genome shotgun (WGS) entry which is preliminary data.</text>
</comment>
<dbReference type="Pfam" id="PF13240">
    <property type="entry name" value="Zn_Ribbon_1"/>
    <property type="match status" value="1"/>
</dbReference>
<evidence type="ECO:0000313" key="4">
    <source>
        <dbReference type="EMBL" id="HIR00712.1"/>
    </source>
</evidence>
<dbReference type="InterPro" id="IPR026870">
    <property type="entry name" value="Zinc_ribbon_dom"/>
</dbReference>
<reference evidence="4" key="2">
    <citation type="journal article" date="2021" name="PeerJ">
        <title>Extensive microbial diversity within the chicken gut microbiome revealed by metagenomics and culture.</title>
        <authorList>
            <person name="Gilroy R."/>
            <person name="Ravi A."/>
            <person name="Getino M."/>
            <person name="Pursley I."/>
            <person name="Horton D.L."/>
            <person name="Alikhan N.F."/>
            <person name="Baker D."/>
            <person name="Gharbi K."/>
            <person name="Hall N."/>
            <person name="Watson M."/>
            <person name="Adriaenssens E.M."/>
            <person name="Foster-Nyarko E."/>
            <person name="Jarju S."/>
            <person name="Secka A."/>
            <person name="Antonio M."/>
            <person name="Oren A."/>
            <person name="Chaudhuri R.R."/>
            <person name="La Ragione R."/>
            <person name="Hildebrand F."/>
            <person name="Pallen M.J."/>
        </authorList>
    </citation>
    <scope>NUCLEOTIDE SEQUENCE</scope>
    <source>
        <strain evidence="4">ChiGjej1B1-2707</strain>
    </source>
</reference>
<dbReference type="AlphaFoldDB" id="A0A9D0ZYF0"/>
<organism evidence="4 5">
    <name type="scientific">Candidatus Aveggerthella stercoripullorum</name>
    <dbReference type="NCBI Taxonomy" id="2840688"/>
    <lineage>
        <taxon>Bacteria</taxon>
        <taxon>Bacillati</taxon>
        <taxon>Actinomycetota</taxon>
        <taxon>Coriobacteriia</taxon>
        <taxon>Eggerthellales</taxon>
        <taxon>Eggerthellaceae</taxon>
        <taxon>Eggerthellaceae incertae sedis</taxon>
        <taxon>Candidatus Aveggerthella</taxon>
    </lineage>
</organism>